<keyword evidence="1" id="KW-0418">Kinase</keyword>
<evidence type="ECO:0000313" key="3">
    <source>
        <dbReference type="EMBL" id="QST84279.1"/>
    </source>
</evidence>
<dbReference type="AlphaFoldDB" id="A0A8A1UX03"/>
<proteinExistence type="predicted"/>
<accession>A0A8A1UX03</accession>
<keyword evidence="1" id="KW-0723">Serine/threonine-protein kinase</keyword>
<dbReference type="Pfam" id="PF13581">
    <property type="entry name" value="HATPase_c_2"/>
    <property type="match status" value="1"/>
</dbReference>
<dbReference type="CDD" id="cd16936">
    <property type="entry name" value="HATPase_RsbW-like"/>
    <property type="match status" value="1"/>
</dbReference>
<gene>
    <name evidence="3" type="ORF">SRIM_032615</name>
</gene>
<dbReference type="SUPFAM" id="SSF55874">
    <property type="entry name" value="ATPase domain of HSP90 chaperone/DNA topoisomerase II/histidine kinase"/>
    <property type="match status" value="1"/>
</dbReference>
<reference evidence="3" key="2">
    <citation type="submission" date="2020-01" db="EMBL/GenBank/DDBJ databases">
        <authorList>
            <person name="Algora L."/>
            <person name="Schniete J.K."/>
            <person name="MacFadyen A."/>
            <person name="Hoskisson P.A."/>
            <person name="Hunter I.S."/>
            <person name="Herron P.R."/>
        </authorList>
    </citation>
    <scope>NUCLEOTIDE SEQUENCE</scope>
    <source>
        <strain evidence="3">ATCC 10970</strain>
    </source>
</reference>
<evidence type="ECO:0000313" key="4">
    <source>
        <dbReference type="Proteomes" id="UP000011074"/>
    </source>
</evidence>
<dbReference type="InterPro" id="IPR036890">
    <property type="entry name" value="HATPase_C_sf"/>
</dbReference>
<sequence>MPAAWRSPVSWAEAWHRVRWACMTVKLFEGEGPEAYGAGRMKRQSVRREDRAGPVAARVGVHNGTRLPGKMERTLRHADLTAVAGVRAELRQLLRQWGGAGDSDIAELLVSELVTNALVHTNGGAVVTATVTDRLRVEVRDFAGRRPRLRPPTTDGTSGRGLMLVHSLADAWGVRAHAVGKCVWFELGGPT</sequence>
<keyword evidence="1" id="KW-0808">Transferase</keyword>
<dbReference type="InterPro" id="IPR050267">
    <property type="entry name" value="Anti-sigma-factor_SerPK"/>
</dbReference>
<keyword evidence="3" id="KW-0067">ATP-binding</keyword>
<dbReference type="EMBL" id="CP048261">
    <property type="protein sequence ID" value="QST84279.1"/>
    <property type="molecule type" value="Genomic_DNA"/>
</dbReference>
<dbReference type="PANTHER" id="PTHR35526">
    <property type="entry name" value="ANTI-SIGMA-F FACTOR RSBW-RELATED"/>
    <property type="match status" value="1"/>
</dbReference>
<evidence type="ECO:0000259" key="2">
    <source>
        <dbReference type="Pfam" id="PF13581"/>
    </source>
</evidence>
<keyword evidence="3" id="KW-0547">Nucleotide-binding</keyword>
<feature type="domain" description="Histidine kinase/HSP90-like ATPase" evidence="2">
    <location>
        <begin position="78"/>
        <end position="185"/>
    </location>
</feature>
<dbReference type="Proteomes" id="UP000011074">
    <property type="component" value="Chromosome"/>
</dbReference>
<protein>
    <submittedName>
        <fullName evidence="3">ATP-binding protein</fullName>
    </submittedName>
</protein>
<dbReference type="Gene3D" id="3.30.565.10">
    <property type="entry name" value="Histidine kinase-like ATPase, C-terminal domain"/>
    <property type="match status" value="1"/>
</dbReference>
<reference evidence="3" key="3">
    <citation type="journal article" date="2021" name="bioRxiv">
        <title>Bilateral symmetry of linear streptomycete chromosomes.</title>
        <authorList>
            <person name="Algora-Gallardo L."/>
            <person name="Schniete J.K."/>
            <person name="Mark D.R."/>
            <person name="Hunter I.S."/>
            <person name="Herron P.R."/>
        </authorList>
    </citation>
    <scope>NUCLEOTIDE SEQUENCE</scope>
    <source>
        <strain evidence="3">ATCC 10970</strain>
    </source>
</reference>
<name>A0A8A1UX03_STRR1</name>
<dbReference type="InterPro" id="IPR003594">
    <property type="entry name" value="HATPase_dom"/>
</dbReference>
<organism evidence="3 4">
    <name type="scientific">Streptomyces rimosus subsp. rimosus (strain ATCC 10970 / DSM 40260 / JCM 4667 / NRRL 2234)</name>
    <dbReference type="NCBI Taxonomy" id="1265868"/>
    <lineage>
        <taxon>Bacteria</taxon>
        <taxon>Bacillati</taxon>
        <taxon>Actinomycetota</taxon>
        <taxon>Actinomycetes</taxon>
        <taxon>Kitasatosporales</taxon>
        <taxon>Streptomycetaceae</taxon>
        <taxon>Streptomyces</taxon>
    </lineage>
</organism>
<dbReference type="PANTHER" id="PTHR35526:SF3">
    <property type="entry name" value="ANTI-SIGMA-F FACTOR RSBW"/>
    <property type="match status" value="1"/>
</dbReference>
<dbReference type="GO" id="GO:0004674">
    <property type="term" value="F:protein serine/threonine kinase activity"/>
    <property type="evidence" value="ECO:0007669"/>
    <property type="project" value="UniProtKB-KW"/>
</dbReference>
<evidence type="ECO:0000256" key="1">
    <source>
        <dbReference type="ARBA" id="ARBA00022527"/>
    </source>
</evidence>
<reference evidence="3" key="1">
    <citation type="submission" date="2012-12" db="EMBL/GenBank/DDBJ databases">
        <authorList>
            <person name="Pethick F.E."/>
            <person name="MacFadyen A.C."/>
            <person name="Tang Z."/>
            <person name="Sangal V."/>
            <person name="Tze-Tze L."/>
            <person name="Chu J."/>
            <person name="Guo M."/>
            <person name="Kirby R."/>
            <person name="Hoskisson P.A."/>
            <person name="Herron P.R."/>
            <person name="Hunter I.S."/>
        </authorList>
    </citation>
    <scope>NUCLEOTIDE SEQUENCE</scope>
    <source>
        <strain evidence="3">ATCC 10970</strain>
    </source>
</reference>
<dbReference type="GO" id="GO:0005524">
    <property type="term" value="F:ATP binding"/>
    <property type="evidence" value="ECO:0007669"/>
    <property type="project" value="UniProtKB-KW"/>
</dbReference>